<evidence type="ECO:0000313" key="3">
    <source>
        <dbReference type="Proteomes" id="UP000014500"/>
    </source>
</evidence>
<sequence length="129" mass="14459">MTPLILWLMISSTLLFFDFVHLVDDSACACCNNAGNLTCAGGRVTFRTDCLCCPVCSRQTGETCDQVSLLCDTELKLICDRNATCQGIAELKSVNTTHNSTVIQWHHGNWVALFYGRDLHLRDNWTQKK</sequence>
<feature type="signal peptide" evidence="1">
    <location>
        <begin position="1"/>
        <end position="22"/>
    </location>
</feature>
<name>T1JJD4_STRMM</name>
<dbReference type="AlphaFoldDB" id="T1JJD4"/>
<evidence type="ECO:0000256" key="1">
    <source>
        <dbReference type="SAM" id="SignalP"/>
    </source>
</evidence>
<proteinExistence type="predicted"/>
<feature type="chain" id="PRO_5004590599" description="IGFBP N-terminal domain-containing protein" evidence="1">
    <location>
        <begin position="23"/>
        <end position="129"/>
    </location>
</feature>
<evidence type="ECO:0008006" key="4">
    <source>
        <dbReference type="Google" id="ProtNLM"/>
    </source>
</evidence>
<accession>T1JJD4</accession>
<dbReference type="HOGENOM" id="CLU_1954272_0_0_1"/>
<organism evidence="2 3">
    <name type="scientific">Strigamia maritima</name>
    <name type="common">European centipede</name>
    <name type="synonym">Geophilus maritimus</name>
    <dbReference type="NCBI Taxonomy" id="126957"/>
    <lineage>
        <taxon>Eukaryota</taxon>
        <taxon>Metazoa</taxon>
        <taxon>Ecdysozoa</taxon>
        <taxon>Arthropoda</taxon>
        <taxon>Myriapoda</taxon>
        <taxon>Chilopoda</taxon>
        <taxon>Pleurostigmophora</taxon>
        <taxon>Geophilomorpha</taxon>
        <taxon>Linotaeniidae</taxon>
        <taxon>Strigamia</taxon>
    </lineage>
</organism>
<dbReference type="Proteomes" id="UP000014500">
    <property type="component" value="Unassembled WGS sequence"/>
</dbReference>
<dbReference type="STRING" id="126957.T1JJD4"/>
<reference evidence="3" key="1">
    <citation type="submission" date="2011-05" db="EMBL/GenBank/DDBJ databases">
        <authorList>
            <person name="Richards S.R."/>
            <person name="Qu J."/>
            <person name="Jiang H."/>
            <person name="Jhangiani S.N."/>
            <person name="Agravi P."/>
            <person name="Goodspeed R."/>
            <person name="Gross S."/>
            <person name="Mandapat C."/>
            <person name="Jackson L."/>
            <person name="Mathew T."/>
            <person name="Pu L."/>
            <person name="Thornton R."/>
            <person name="Saada N."/>
            <person name="Wilczek-Boney K.B."/>
            <person name="Lee S."/>
            <person name="Kovar C."/>
            <person name="Wu Y."/>
            <person name="Scherer S.E."/>
            <person name="Worley K.C."/>
            <person name="Muzny D.M."/>
            <person name="Gibbs R."/>
        </authorList>
    </citation>
    <scope>NUCLEOTIDE SEQUENCE</scope>
    <source>
        <strain evidence="3">Brora</strain>
    </source>
</reference>
<reference evidence="2" key="2">
    <citation type="submission" date="2015-02" db="UniProtKB">
        <authorList>
            <consortium name="EnsemblMetazoa"/>
        </authorList>
    </citation>
    <scope>IDENTIFICATION</scope>
</reference>
<evidence type="ECO:0000313" key="2">
    <source>
        <dbReference type="EnsemblMetazoa" id="SMAR013964-PA"/>
    </source>
</evidence>
<dbReference type="EnsemblMetazoa" id="SMAR013964-RA">
    <property type="protein sequence ID" value="SMAR013964-PA"/>
    <property type="gene ID" value="SMAR013964"/>
</dbReference>
<dbReference type="EMBL" id="JH431868">
    <property type="status" value="NOT_ANNOTATED_CDS"/>
    <property type="molecule type" value="Genomic_DNA"/>
</dbReference>
<keyword evidence="1" id="KW-0732">Signal</keyword>
<keyword evidence="3" id="KW-1185">Reference proteome</keyword>
<protein>
    <recommendedName>
        <fullName evidence="4">IGFBP N-terminal domain-containing protein</fullName>
    </recommendedName>
</protein>